<dbReference type="Proteomes" id="UP000053593">
    <property type="component" value="Unassembled WGS sequence"/>
</dbReference>
<evidence type="ECO:0000256" key="1">
    <source>
        <dbReference type="SAM" id="MobiDB-lite"/>
    </source>
</evidence>
<accession>A0A0D0BWC3</accession>
<keyword evidence="2" id="KW-0472">Membrane</keyword>
<protein>
    <submittedName>
        <fullName evidence="3">Uncharacterized protein</fullName>
    </submittedName>
</protein>
<keyword evidence="2" id="KW-1133">Transmembrane helix</keyword>
<sequence>MKGSWSYFPDERYVSWVREQLSSFSVLSNKMYAISCAAFKSFSLFMQTGAFIQLILTLIAITSRLAMLAAEMNEILQLAIPAIDRLFAVFKPSADTEENKEAIFEPTPITTATSGSMPKVEFREASPPPRSGKPSEFLVPYFTINLSSL</sequence>
<evidence type="ECO:0000256" key="2">
    <source>
        <dbReference type="SAM" id="Phobius"/>
    </source>
</evidence>
<dbReference type="HOGENOM" id="CLU_1749868_0_0_1"/>
<evidence type="ECO:0000313" key="4">
    <source>
        <dbReference type="Proteomes" id="UP000053593"/>
    </source>
</evidence>
<feature type="region of interest" description="Disordered" evidence="1">
    <location>
        <begin position="115"/>
        <end position="134"/>
    </location>
</feature>
<gene>
    <name evidence="3" type="ORF">GYMLUDRAFT_665287</name>
</gene>
<name>A0A0D0BWC3_9AGAR</name>
<dbReference type="EMBL" id="KN834778">
    <property type="protein sequence ID" value="KIK59886.1"/>
    <property type="molecule type" value="Genomic_DNA"/>
</dbReference>
<evidence type="ECO:0000313" key="3">
    <source>
        <dbReference type="EMBL" id="KIK59886.1"/>
    </source>
</evidence>
<organism evidence="3 4">
    <name type="scientific">Collybiopsis luxurians FD-317 M1</name>
    <dbReference type="NCBI Taxonomy" id="944289"/>
    <lineage>
        <taxon>Eukaryota</taxon>
        <taxon>Fungi</taxon>
        <taxon>Dikarya</taxon>
        <taxon>Basidiomycota</taxon>
        <taxon>Agaricomycotina</taxon>
        <taxon>Agaricomycetes</taxon>
        <taxon>Agaricomycetidae</taxon>
        <taxon>Agaricales</taxon>
        <taxon>Marasmiineae</taxon>
        <taxon>Omphalotaceae</taxon>
        <taxon>Collybiopsis</taxon>
        <taxon>Collybiopsis luxurians</taxon>
    </lineage>
</organism>
<feature type="transmembrane region" description="Helical" evidence="2">
    <location>
        <begin position="50"/>
        <end position="70"/>
    </location>
</feature>
<dbReference type="AlphaFoldDB" id="A0A0D0BWC3"/>
<proteinExistence type="predicted"/>
<reference evidence="3 4" key="1">
    <citation type="submission" date="2014-04" db="EMBL/GenBank/DDBJ databases">
        <title>Evolutionary Origins and Diversification of the Mycorrhizal Mutualists.</title>
        <authorList>
            <consortium name="DOE Joint Genome Institute"/>
            <consortium name="Mycorrhizal Genomics Consortium"/>
            <person name="Kohler A."/>
            <person name="Kuo A."/>
            <person name="Nagy L.G."/>
            <person name="Floudas D."/>
            <person name="Copeland A."/>
            <person name="Barry K.W."/>
            <person name="Cichocki N."/>
            <person name="Veneault-Fourrey C."/>
            <person name="LaButti K."/>
            <person name="Lindquist E.A."/>
            <person name="Lipzen A."/>
            <person name="Lundell T."/>
            <person name="Morin E."/>
            <person name="Murat C."/>
            <person name="Riley R."/>
            <person name="Ohm R."/>
            <person name="Sun H."/>
            <person name="Tunlid A."/>
            <person name="Henrissat B."/>
            <person name="Grigoriev I.V."/>
            <person name="Hibbett D.S."/>
            <person name="Martin F."/>
        </authorList>
    </citation>
    <scope>NUCLEOTIDE SEQUENCE [LARGE SCALE GENOMIC DNA]</scope>
    <source>
        <strain evidence="3 4">FD-317 M1</strain>
    </source>
</reference>
<keyword evidence="4" id="KW-1185">Reference proteome</keyword>
<keyword evidence="2" id="KW-0812">Transmembrane</keyword>
<dbReference type="OrthoDB" id="114080at2759"/>